<dbReference type="RefSeq" id="XP_029241230.1">
    <property type="nucleotide sequence ID" value="XM_029378929.1"/>
</dbReference>
<evidence type="ECO:0000256" key="4">
    <source>
        <dbReference type="ARBA" id="ARBA00023136"/>
    </source>
</evidence>
<evidence type="ECO:0000256" key="5">
    <source>
        <dbReference type="SAM" id="Phobius"/>
    </source>
</evidence>
<organism evidence="6 7">
    <name type="scientific">Trypanosoma rangeli</name>
    <dbReference type="NCBI Taxonomy" id="5698"/>
    <lineage>
        <taxon>Eukaryota</taxon>
        <taxon>Discoba</taxon>
        <taxon>Euglenozoa</taxon>
        <taxon>Kinetoplastea</taxon>
        <taxon>Metakinetoplastina</taxon>
        <taxon>Trypanosomatida</taxon>
        <taxon>Trypanosomatidae</taxon>
        <taxon>Trypanosoma</taxon>
        <taxon>Herpetosoma</taxon>
    </lineage>
</organism>
<evidence type="ECO:0000256" key="2">
    <source>
        <dbReference type="ARBA" id="ARBA00022692"/>
    </source>
</evidence>
<keyword evidence="4 5" id="KW-0472">Membrane</keyword>
<feature type="transmembrane region" description="Helical" evidence="5">
    <location>
        <begin position="301"/>
        <end position="319"/>
    </location>
</feature>
<feature type="transmembrane region" description="Helical" evidence="5">
    <location>
        <begin position="6"/>
        <end position="27"/>
    </location>
</feature>
<dbReference type="PANTHER" id="PTHR10231">
    <property type="entry name" value="NUCLEOTIDE-SUGAR TRANSMEMBRANE TRANSPORTER"/>
    <property type="match status" value="1"/>
</dbReference>
<dbReference type="SUPFAM" id="SSF103481">
    <property type="entry name" value="Multidrug resistance efflux transporter EmrE"/>
    <property type="match status" value="1"/>
</dbReference>
<evidence type="ECO:0000313" key="7">
    <source>
        <dbReference type="Proteomes" id="UP000283634"/>
    </source>
</evidence>
<evidence type="ECO:0000313" key="6">
    <source>
        <dbReference type="EMBL" id="RNF09876.1"/>
    </source>
</evidence>
<protein>
    <submittedName>
        <fullName evidence="6">UDP-galactose transporter</fullName>
    </submittedName>
</protein>
<dbReference type="Proteomes" id="UP000283634">
    <property type="component" value="Unassembled WGS sequence"/>
</dbReference>
<proteinExistence type="predicted"/>
<dbReference type="InterPro" id="IPR037185">
    <property type="entry name" value="EmrE-like"/>
</dbReference>
<sequence length="353" mass="39008">MPGLRWASPATLSLVVLVLQNCSLVIMTRYSRVNGTPESRYHTSTLVLNQEILKMLFCVVIFAVENRYSNRVPPLGARDFLTVTPSVLTSLWRAISQKETLKLSVPAALFMMQNYLIFIGLSNLDAVSFQVWSQTKLVSAAAFSVILLKRRLSMMQWLSLFVLIFGVLLTQLQGAEMSARASLPTVEHPQRPLLGVVSCVLSGLSSSYAGVYFEKVVKTTPPSLAVRNIHLSLFGIPFAVLSMFFVDILPSWKVEGKSGQTFYFWRGYDQWLTIGLVFVHALGGLLVAIVVKYADNIVKGFATGVAVAVSGILSFIIWGQVPSEMFVWGCCLITASTVMYHRFEEGACNGVRS</sequence>
<keyword evidence="3 5" id="KW-1133">Transmembrane helix</keyword>
<dbReference type="GeneID" id="40325835"/>
<keyword evidence="2 5" id="KW-0812">Transmembrane</keyword>
<comment type="caution">
    <text evidence="6">The sequence shown here is derived from an EMBL/GenBank/DDBJ whole genome shotgun (WGS) entry which is preliminary data.</text>
</comment>
<dbReference type="NCBIfam" id="TIGR00803">
    <property type="entry name" value="nst"/>
    <property type="match status" value="1"/>
</dbReference>
<evidence type="ECO:0000256" key="3">
    <source>
        <dbReference type="ARBA" id="ARBA00022989"/>
    </source>
</evidence>
<name>A0A3S5IS46_TRYRA</name>
<dbReference type="Pfam" id="PF04142">
    <property type="entry name" value="Nuc_sug_transp"/>
    <property type="match status" value="1"/>
</dbReference>
<dbReference type="GO" id="GO:0015165">
    <property type="term" value="F:pyrimidine nucleotide-sugar transmembrane transporter activity"/>
    <property type="evidence" value="ECO:0007669"/>
    <property type="project" value="InterPro"/>
</dbReference>
<feature type="transmembrane region" description="Helical" evidence="5">
    <location>
        <begin position="193"/>
        <end position="213"/>
    </location>
</feature>
<dbReference type="AlphaFoldDB" id="A0A3S5IS46"/>
<feature type="transmembrane region" description="Helical" evidence="5">
    <location>
        <begin position="272"/>
        <end position="294"/>
    </location>
</feature>
<gene>
    <name evidence="6" type="ORF">TraAM80_01902</name>
</gene>
<evidence type="ECO:0000256" key="1">
    <source>
        <dbReference type="ARBA" id="ARBA00004141"/>
    </source>
</evidence>
<keyword evidence="7" id="KW-1185">Reference proteome</keyword>
<reference evidence="6 7" key="1">
    <citation type="journal article" date="2018" name="BMC Genomics">
        <title>Genomic comparison of Trypanosoma conorhini and Trypanosoma rangeli to Trypanosoma cruzi strains of high and low virulence.</title>
        <authorList>
            <person name="Bradwell K.R."/>
            <person name="Koparde V.N."/>
            <person name="Matveyev A.V."/>
            <person name="Serrano M.G."/>
            <person name="Alves J.M."/>
            <person name="Parikh H."/>
            <person name="Huang B."/>
            <person name="Lee V."/>
            <person name="Espinosa-Alvarez O."/>
            <person name="Ortiz P.A."/>
            <person name="Costa-Martins A.G."/>
            <person name="Teixeira M.M."/>
            <person name="Buck G.A."/>
        </authorList>
    </citation>
    <scope>NUCLEOTIDE SEQUENCE [LARGE SCALE GENOMIC DNA]</scope>
    <source>
        <strain evidence="6 7">AM80</strain>
    </source>
</reference>
<dbReference type="PIRSF" id="PIRSF005799">
    <property type="entry name" value="UDP-gal_transpt"/>
    <property type="match status" value="1"/>
</dbReference>
<comment type="subcellular location">
    <subcellularLocation>
        <location evidence="1">Membrane</location>
        <topology evidence="1">Multi-pass membrane protein</topology>
    </subcellularLocation>
</comment>
<dbReference type="GO" id="GO:0000139">
    <property type="term" value="C:Golgi membrane"/>
    <property type="evidence" value="ECO:0007669"/>
    <property type="project" value="InterPro"/>
</dbReference>
<accession>A0A3S5IS46</accession>
<feature type="transmembrane region" description="Helical" evidence="5">
    <location>
        <begin position="233"/>
        <end position="252"/>
    </location>
</feature>
<feature type="transmembrane region" description="Helical" evidence="5">
    <location>
        <begin position="155"/>
        <end position="173"/>
    </location>
</feature>
<dbReference type="OMA" id="AIMYVIQ"/>
<dbReference type="EMBL" id="MKGL01000041">
    <property type="protein sequence ID" value="RNF09876.1"/>
    <property type="molecule type" value="Genomic_DNA"/>
</dbReference>
<dbReference type="OrthoDB" id="408493at2759"/>
<dbReference type="InterPro" id="IPR007271">
    <property type="entry name" value="Nuc_sug_transpt"/>
</dbReference>